<sequence length="125" mass="14756">MDYVFIAVLLVVIMLLAKRTFKSNNRRFIEANIEREVTEHVQRLVRSTPEFFDQTKPYSQLDSRLEFEFKYLPLYRAAFKRRGVILMEAPLKTQLHGYSHMLRYGRNTIPVKNFVDITAISTVVV</sequence>
<evidence type="ECO:0000313" key="2">
    <source>
        <dbReference type="Proteomes" id="UP000294134"/>
    </source>
</evidence>
<dbReference type="EMBL" id="MK552327">
    <property type="protein sequence ID" value="QBJ02646.1"/>
    <property type="molecule type" value="Genomic_DNA"/>
</dbReference>
<organism evidence="1 2">
    <name type="scientific">Pseudomonas phage Psa21</name>
    <dbReference type="NCBI Taxonomy" id="2530023"/>
    <lineage>
        <taxon>Viruses</taxon>
        <taxon>Duplodnaviria</taxon>
        <taxon>Heunggongvirae</taxon>
        <taxon>Uroviricota</taxon>
        <taxon>Caudoviricetes</taxon>
        <taxon>Chimalliviridae</taxon>
        <taxon>Tepukevirus</taxon>
        <taxon>Tepukevirus Psa21</taxon>
    </lineage>
</organism>
<name>A0A481W4I0_9CAUD</name>
<reference evidence="1 2" key="1">
    <citation type="submission" date="2019-02" db="EMBL/GenBank/DDBJ databases">
        <authorList>
            <person name="Frampton R.A."/>
            <person name="Wojtus J.K."/>
            <person name="Fineran P.C."/>
            <person name="Hendrickson H.L."/>
        </authorList>
    </citation>
    <scope>NUCLEOTIDE SEQUENCE [LARGE SCALE GENOMIC DNA]</scope>
</reference>
<protein>
    <submittedName>
        <fullName evidence="1">Uncharacterized protein</fullName>
    </submittedName>
</protein>
<evidence type="ECO:0000313" key="1">
    <source>
        <dbReference type="EMBL" id="QBJ02646.1"/>
    </source>
</evidence>
<proteinExistence type="predicted"/>
<accession>A0A481W4I0</accession>
<dbReference type="Proteomes" id="UP000294134">
    <property type="component" value="Segment"/>
</dbReference>
<keyword evidence="2" id="KW-1185">Reference proteome</keyword>
<gene>
    <name evidence="1" type="ORF">PSA21_118</name>
</gene>